<dbReference type="InterPro" id="IPR050856">
    <property type="entry name" value="Biotin_carboxylase_complex"/>
</dbReference>
<dbReference type="PROSITE" id="PS50975">
    <property type="entry name" value="ATP_GRASP"/>
    <property type="match status" value="1"/>
</dbReference>
<dbReference type="InterPro" id="IPR011764">
    <property type="entry name" value="Biotin_carboxylation_dom"/>
</dbReference>
<reference evidence="8 9" key="1">
    <citation type="submission" date="2015-03" db="EMBL/GenBank/DDBJ databases">
        <title>Genome assembly of Sandaracinus amylolyticus DSM 53668.</title>
        <authorList>
            <person name="Sharma G."/>
            <person name="Subramanian S."/>
        </authorList>
    </citation>
    <scope>NUCLEOTIDE SEQUENCE [LARGE SCALE GENOMIC DNA]</scope>
    <source>
        <strain evidence="8 9">DSM 53668</strain>
    </source>
</reference>
<dbReference type="GO" id="GO:0046872">
    <property type="term" value="F:metal ion binding"/>
    <property type="evidence" value="ECO:0007669"/>
    <property type="project" value="InterPro"/>
</dbReference>
<dbReference type="AlphaFoldDB" id="A0A0F6YIW2"/>
<keyword evidence="1" id="KW-0436">Ligase</keyword>
<keyword evidence="2 5" id="KW-0547">Nucleotide-binding</keyword>
<dbReference type="InterPro" id="IPR011761">
    <property type="entry name" value="ATP-grasp"/>
</dbReference>
<organism evidence="8 9">
    <name type="scientific">Sandaracinus amylolyticus</name>
    <dbReference type="NCBI Taxonomy" id="927083"/>
    <lineage>
        <taxon>Bacteria</taxon>
        <taxon>Pseudomonadati</taxon>
        <taxon>Myxococcota</taxon>
        <taxon>Polyangia</taxon>
        <taxon>Polyangiales</taxon>
        <taxon>Sandaracinaceae</taxon>
        <taxon>Sandaracinus</taxon>
    </lineage>
</organism>
<dbReference type="KEGG" id="samy:DB32_004587"/>
<dbReference type="Pfam" id="PF02785">
    <property type="entry name" value="Biotin_carb_C"/>
    <property type="match status" value="1"/>
</dbReference>
<name>A0A0F6YIW2_9BACT</name>
<feature type="domain" description="ATP-grasp" evidence="6">
    <location>
        <begin position="126"/>
        <end position="323"/>
    </location>
</feature>
<dbReference type="InterPro" id="IPR005481">
    <property type="entry name" value="BC-like_N"/>
</dbReference>
<keyword evidence="3 5" id="KW-0067">ATP-binding</keyword>
<sequence>MFEKILVANRGEVAARVARTCRRIGADTVAVHTDGEEEDVHAQACDEAVRVGPPRTNGAVPVRDSYASVAALITAARATGCTALHPGYGLLDDDPTLARACEAAGIAFIGPSPEELVLYRDRFSIRHAAFDAGLRILPGSERPIREPSELRADVEAIGYPLVIKPAFGLGEPNVLPTLDSADDLERAIAGIEWEGAACYVERHVDRPRHVEVQVVGDGRGNCVVIGDREVSVRKDHRRVLAESPAPAIDALRSGAAVRSAIGAAAIDLALYLRFRGVGSAHFLIDARGSFYFLGFHPLLQPEHAVIEACANIDLVEVQVRLANGEPMPPEVPRVAPTGHAVQARIEAATDPRDGRPFPGRADDVRWPPAPAGKVRIETGIQPRSRVQHDHDPVVATVTTYAPTRHEAVLVLDRVIAETRIAPLVTNLRLLRRALNHESFRACQYDEGFLDRVSANP</sequence>
<evidence type="ECO:0000313" key="9">
    <source>
        <dbReference type="Proteomes" id="UP000034883"/>
    </source>
</evidence>
<keyword evidence="9" id="KW-1185">Reference proteome</keyword>
<dbReference type="InterPro" id="IPR005482">
    <property type="entry name" value="Biotin_COase_C"/>
</dbReference>
<evidence type="ECO:0000256" key="3">
    <source>
        <dbReference type="ARBA" id="ARBA00022840"/>
    </source>
</evidence>
<dbReference type="SUPFAM" id="SSF56059">
    <property type="entry name" value="Glutathione synthetase ATP-binding domain-like"/>
    <property type="match status" value="1"/>
</dbReference>
<evidence type="ECO:0000259" key="6">
    <source>
        <dbReference type="PROSITE" id="PS50975"/>
    </source>
</evidence>
<dbReference type="GO" id="GO:0016874">
    <property type="term" value="F:ligase activity"/>
    <property type="evidence" value="ECO:0007669"/>
    <property type="project" value="UniProtKB-KW"/>
</dbReference>
<dbReference type="SUPFAM" id="SSF52440">
    <property type="entry name" value="PreATP-grasp domain"/>
    <property type="match status" value="1"/>
</dbReference>
<dbReference type="STRING" id="927083.DB32_004587"/>
<dbReference type="InterPro" id="IPR005479">
    <property type="entry name" value="CPAse_ATP-bd"/>
</dbReference>
<evidence type="ECO:0000256" key="5">
    <source>
        <dbReference type="PROSITE-ProRule" id="PRU00409"/>
    </source>
</evidence>
<protein>
    <submittedName>
        <fullName evidence="8">Methylcrotonyl-CoA carboxylase biotin-containing subunit</fullName>
    </submittedName>
</protein>
<dbReference type="SMART" id="SM00878">
    <property type="entry name" value="Biotin_carb_C"/>
    <property type="match status" value="1"/>
</dbReference>
<dbReference type="RefSeq" id="WP_053234696.1">
    <property type="nucleotide sequence ID" value="NZ_CP011125.1"/>
</dbReference>
<dbReference type="PANTHER" id="PTHR18866">
    <property type="entry name" value="CARBOXYLASE:PYRUVATE/ACETYL-COA/PROPIONYL-COA CARBOXYLASE"/>
    <property type="match status" value="1"/>
</dbReference>
<dbReference type="InterPro" id="IPR011054">
    <property type="entry name" value="Rudment_hybrid_motif"/>
</dbReference>
<dbReference type="Pfam" id="PF00289">
    <property type="entry name" value="Biotin_carb_N"/>
    <property type="match status" value="1"/>
</dbReference>
<evidence type="ECO:0000259" key="7">
    <source>
        <dbReference type="PROSITE" id="PS50979"/>
    </source>
</evidence>
<evidence type="ECO:0000256" key="2">
    <source>
        <dbReference type="ARBA" id="ARBA00022741"/>
    </source>
</evidence>
<dbReference type="Proteomes" id="UP000034883">
    <property type="component" value="Chromosome"/>
</dbReference>
<accession>A0A0F6YIW2</accession>
<evidence type="ECO:0000256" key="1">
    <source>
        <dbReference type="ARBA" id="ARBA00022598"/>
    </source>
</evidence>
<dbReference type="PANTHER" id="PTHR18866:SF128">
    <property type="entry name" value="UREA AMIDOLYASE"/>
    <property type="match status" value="1"/>
</dbReference>
<dbReference type="Pfam" id="PF02786">
    <property type="entry name" value="CPSase_L_D2"/>
    <property type="match status" value="1"/>
</dbReference>
<evidence type="ECO:0000313" key="8">
    <source>
        <dbReference type="EMBL" id="AKF07438.1"/>
    </source>
</evidence>
<feature type="domain" description="Biotin carboxylation" evidence="7">
    <location>
        <begin position="1"/>
        <end position="454"/>
    </location>
</feature>
<dbReference type="InterPro" id="IPR016185">
    <property type="entry name" value="PreATP-grasp_dom_sf"/>
</dbReference>
<gene>
    <name evidence="8" type="ORF">DB32_004587</name>
</gene>
<evidence type="ECO:0000256" key="4">
    <source>
        <dbReference type="ARBA" id="ARBA00023267"/>
    </source>
</evidence>
<dbReference type="PROSITE" id="PS50979">
    <property type="entry name" value="BC"/>
    <property type="match status" value="1"/>
</dbReference>
<dbReference type="EMBL" id="CP011125">
    <property type="protein sequence ID" value="AKF07438.1"/>
    <property type="molecule type" value="Genomic_DNA"/>
</dbReference>
<dbReference type="OrthoDB" id="9769961at2"/>
<keyword evidence="4" id="KW-0092">Biotin</keyword>
<dbReference type="Gene3D" id="3.30.470.20">
    <property type="entry name" value="ATP-grasp fold, B domain"/>
    <property type="match status" value="1"/>
</dbReference>
<dbReference type="GO" id="GO:0005524">
    <property type="term" value="F:ATP binding"/>
    <property type="evidence" value="ECO:0007669"/>
    <property type="project" value="UniProtKB-UniRule"/>
</dbReference>
<proteinExistence type="predicted"/>
<dbReference type="SUPFAM" id="SSF51246">
    <property type="entry name" value="Rudiment single hybrid motif"/>
    <property type="match status" value="1"/>
</dbReference>